<dbReference type="Proteomes" id="UP000637906">
    <property type="component" value="Unassembled WGS sequence"/>
</dbReference>
<dbReference type="Pfam" id="PF00216">
    <property type="entry name" value="Bac_DNA_binding"/>
    <property type="match status" value="1"/>
</dbReference>
<dbReference type="SUPFAM" id="SSF47729">
    <property type="entry name" value="IHF-like DNA-binding proteins"/>
    <property type="match status" value="1"/>
</dbReference>
<dbReference type="EMBL" id="BNGU01000019">
    <property type="protein sequence ID" value="GHM59576.1"/>
    <property type="molecule type" value="Genomic_DNA"/>
</dbReference>
<gene>
    <name evidence="4" type="ORF">sL5_05690</name>
</gene>
<dbReference type="Gene3D" id="4.10.520.10">
    <property type="entry name" value="IHF-like DNA-binding proteins"/>
    <property type="match status" value="1"/>
</dbReference>
<dbReference type="InterPro" id="IPR000119">
    <property type="entry name" value="Hist_DNA-bd"/>
</dbReference>
<keyword evidence="5" id="KW-1185">Reference proteome</keyword>
<protein>
    <recommendedName>
        <fullName evidence="6">HU family DNA-binding protein</fullName>
    </recommendedName>
</protein>
<evidence type="ECO:0000313" key="4">
    <source>
        <dbReference type="EMBL" id="GHM59576.1"/>
    </source>
</evidence>
<proteinExistence type="inferred from homology"/>
<dbReference type="GO" id="GO:0030527">
    <property type="term" value="F:structural constituent of chromatin"/>
    <property type="evidence" value="ECO:0007669"/>
    <property type="project" value="InterPro"/>
</dbReference>
<evidence type="ECO:0000313" key="5">
    <source>
        <dbReference type="Proteomes" id="UP000637906"/>
    </source>
</evidence>
<dbReference type="SMART" id="SM00411">
    <property type="entry name" value="BHL"/>
    <property type="match status" value="1"/>
</dbReference>
<evidence type="ECO:0000256" key="1">
    <source>
        <dbReference type="ARBA" id="ARBA00010529"/>
    </source>
</evidence>
<evidence type="ECO:0000256" key="2">
    <source>
        <dbReference type="ARBA" id="ARBA00023125"/>
    </source>
</evidence>
<organism evidence="4 5">
    <name type="scientific">Candidatus Mesenet longicola</name>
    <dbReference type="NCBI Taxonomy" id="1892558"/>
    <lineage>
        <taxon>Bacteria</taxon>
        <taxon>Pseudomonadati</taxon>
        <taxon>Pseudomonadota</taxon>
        <taxon>Alphaproteobacteria</taxon>
        <taxon>Rickettsiales</taxon>
        <taxon>Anaplasmataceae</taxon>
        <taxon>Candidatus Mesenet</taxon>
    </lineage>
</organism>
<dbReference type="InterPro" id="IPR010992">
    <property type="entry name" value="IHF-like_DNA-bd_dom_sf"/>
</dbReference>
<dbReference type="GO" id="GO:0003677">
    <property type="term" value="F:DNA binding"/>
    <property type="evidence" value="ECO:0007669"/>
    <property type="project" value="UniProtKB-KW"/>
</dbReference>
<keyword evidence="2" id="KW-0238">DNA-binding</keyword>
<dbReference type="AlphaFoldDB" id="A0A8J3HWI8"/>
<comment type="caution">
    <text evidence="4">The sequence shown here is derived from an EMBL/GenBank/DDBJ whole genome shotgun (WGS) entry which is preliminary data.</text>
</comment>
<evidence type="ECO:0000256" key="3">
    <source>
        <dbReference type="RuleBase" id="RU003939"/>
    </source>
</evidence>
<comment type="similarity">
    <text evidence="1 3">Belongs to the bacterial histone-like protein family.</text>
</comment>
<sequence>MSKSEVVDEVFEQCTNKFDFIKKSHVSEVYDIFMQVIKNKLHEKGEVRLHQVGTLKVIQCKEKQCHNPQKKGEKITVPAQKRVRFKESINLKESINS</sequence>
<evidence type="ECO:0008006" key="6">
    <source>
        <dbReference type="Google" id="ProtNLM"/>
    </source>
</evidence>
<name>A0A8J3HWI8_9RICK</name>
<accession>A0A8J3HWI8</accession>
<reference evidence="4 5" key="1">
    <citation type="journal article" date="2021" name="Microb. Ecol.">
        <title>Candidatus Mesenet longicola: Novel Endosymbionts of Brontispa longissima that Induce Cytoplasmic Incompatibility.</title>
        <authorList>
            <person name="Takano S."/>
            <person name="Gotoh Y."/>
            <person name="Hayashi T."/>
        </authorList>
    </citation>
    <scope>NUCLEOTIDE SEQUENCE [LARGE SCALE GENOMIC DNA]</scope>
    <source>
        <strain evidence="4">L5</strain>
    </source>
</reference>